<reference evidence="1 2" key="1">
    <citation type="submission" date="2019-05" db="EMBL/GenBank/DDBJ databases">
        <title>Another draft genome of Portunus trituberculatus and its Hox gene families provides insights of decapod evolution.</title>
        <authorList>
            <person name="Jeong J.-H."/>
            <person name="Song I."/>
            <person name="Kim S."/>
            <person name="Choi T."/>
            <person name="Kim D."/>
            <person name="Ryu S."/>
            <person name="Kim W."/>
        </authorList>
    </citation>
    <scope>NUCLEOTIDE SEQUENCE [LARGE SCALE GENOMIC DNA]</scope>
    <source>
        <tissue evidence="1">Muscle</tissue>
    </source>
</reference>
<name>A0A5B7ILJ0_PORTR</name>
<keyword evidence="2" id="KW-1185">Reference proteome</keyword>
<gene>
    <name evidence="1" type="ORF">E2C01_078000</name>
</gene>
<organism evidence="1 2">
    <name type="scientific">Portunus trituberculatus</name>
    <name type="common">Swimming crab</name>
    <name type="synonym">Neptunus trituberculatus</name>
    <dbReference type="NCBI Taxonomy" id="210409"/>
    <lineage>
        <taxon>Eukaryota</taxon>
        <taxon>Metazoa</taxon>
        <taxon>Ecdysozoa</taxon>
        <taxon>Arthropoda</taxon>
        <taxon>Crustacea</taxon>
        <taxon>Multicrustacea</taxon>
        <taxon>Malacostraca</taxon>
        <taxon>Eumalacostraca</taxon>
        <taxon>Eucarida</taxon>
        <taxon>Decapoda</taxon>
        <taxon>Pleocyemata</taxon>
        <taxon>Brachyura</taxon>
        <taxon>Eubrachyura</taxon>
        <taxon>Portunoidea</taxon>
        <taxon>Portunidae</taxon>
        <taxon>Portuninae</taxon>
        <taxon>Portunus</taxon>
    </lineage>
</organism>
<comment type="caution">
    <text evidence="1">The sequence shown here is derived from an EMBL/GenBank/DDBJ whole genome shotgun (WGS) entry which is preliminary data.</text>
</comment>
<dbReference type="Proteomes" id="UP000324222">
    <property type="component" value="Unassembled WGS sequence"/>
</dbReference>
<dbReference type="EMBL" id="VSRR010062113">
    <property type="protein sequence ID" value="MPC83293.1"/>
    <property type="molecule type" value="Genomic_DNA"/>
</dbReference>
<protein>
    <submittedName>
        <fullName evidence="1">Uncharacterized protein</fullName>
    </submittedName>
</protein>
<evidence type="ECO:0000313" key="1">
    <source>
        <dbReference type="EMBL" id="MPC83293.1"/>
    </source>
</evidence>
<sequence>MRPQHLQGRELGFYPAGASLRPRGISMPVEIAIEIIGSEGPLSPSVAYQKESLPWL</sequence>
<dbReference type="AlphaFoldDB" id="A0A5B7ILJ0"/>
<accession>A0A5B7ILJ0</accession>
<evidence type="ECO:0000313" key="2">
    <source>
        <dbReference type="Proteomes" id="UP000324222"/>
    </source>
</evidence>
<proteinExistence type="predicted"/>